<dbReference type="EMBL" id="DNAN01000513">
    <property type="protein sequence ID" value="HAW76947.1"/>
    <property type="molecule type" value="Genomic_DNA"/>
</dbReference>
<reference evidence="1 2" key="1">
    <citation type="journal article" date="2018" name="Nat. Biotechnol.">
        <title>A standardized bacterial taxonomy based on genome phylogeny substantially revises the tree of life.</title>
        <authorList>
            <person name="Parks D.H."/>
            <person name="Chuvochina M."/>
            <person name="Waite D.W."/>
            <person name="Rinke C."/>
            <person name="Skarshewski A."/>
            <person name="Chaumeil P.A."/>
            <person name="Hugenholtz P."/>
        </authorList>
    </citation>
    <scope>NUCLEOTIDE SEQUENCE [LARGE SCALE GENOMIC DNA]</scope>
    <source>
        <strain evidence="1">UBA11978</strain>
    </source>
</reference>
<comment type="caution">
    <text evidence="1">The sequence shown here is derived from an EMBL/GenBank/DDBJ whole genome shotgun (WGS) entry which is preliminary data.</text>
</comment>
<gene>
    <name evidence="1" type="ORF">DCW74_14585</name>
</gene>
<sequence>MAKHSPDPIWIKYRDSLLLAFFAPADPSDFESKEVPPEKYWQSICEHLKRSDNINDAVKMLKGLVTQEKIEQLRVRYRSYKYRVGKSKKTLQIEEATHDRIMMAKKELHFDSVDEALHHLISPNYARGEYAAERQALADMPFDIDAPYLTSLLNRLSRNDREMLLLALERAFMDGWSSAKASSTKKPDARSKATSAYLAPFDTFRVNGKEKEPNNNE</sequence>
<protein>
    <submittedName>
        <fullName evidence="1">Uncharacterized protein</fullName>
    </submittedName>
</protein>
<organism evidence="1 2">
    <name type="scientific">Alteromonas australica</name>
    <dbReference type="NCBI Taxonomy" id="589873"/>
    <lineage>
        <taxon>Bacteria</taxon>
        <taxon>Pseudomonadati</taxon>
        <taxon>Pseudomonadota</taxon>
        <taxon>Gammaproteobacteria</taxon>
        <taxon>Alteromonadales</taxon>
        <taxon>Alteromonadaceae</taxon>
        <taxon>Alteromonas/Salinimonas group</taxon>
        <taxon>Alteromonas</taxon>
    </lineage>
</organism>
<dbReference type="AlphaFoldDB" id="A0A350P6N0"/>
<evidence type="ECO:0000313" key="1">
    <source>
        <dbReference type="EMBL" id="HAW76947.1"/>
    </source>
</evidence>
<accession>A0A350P6N0</accession>
<evidence type="ECO:0000313" key="2">
    <source>
        <dbReference type="Proteomes" id="UP000263517"/>
    </source>
</evidence>
<dbReference type="Proteomes" id="UP000263517">
    <property type="component" value="Unassembled WGS sequence"/>
</dbReference>
<name>A0A350P6N0_9ALTE</name>
<proteinExistence type="predicted"/>